<evidence type="ECO:0000256" key="2">
    <source>
        <dbReference type="ARBA" id="ARBA00022574"/>
    </source>
</evidence>
<name>L1JH06_GUITC</name>
<gene>
    <name evidence="6" type="ORF">GUITHDRAFT_106610</name>
</gene>
<dbReference type="AlphaFoldDB" id="L1JH06"/>
<dbReference type="SUPFAM" id="SSF50978">
    <property type="entry name" value="WD40 repeat-like"/>
    <property type="match status" value="1"/>
</dbReference>
<dbReference type="PROSITE" id="PS50294">
    <property type="entry name" value="WD_REPEATS_REGION"/>
    <property type="match status" value="2"/>
</dbReference>
<keyword evidence="8" id="KW-1185">Reference proteome</keyword>
<dbReference type="HOGENOM" id="CLU_310906_0_0_1"/>
<dbReference type="Pfam" id="PF00400">
    <property type="entry name" value="WD40"/>
    <property type="match status" value="2"/>
</dbReference>
<dbReference type="InterPro" id="IPR015943">
    <property type="entry name" value="WD40/YVTN_repeat-like_dom_sf"/>
</dbReference>
<organism evidence="6">
    <name type="scientific">Guillardia theta (strain CCMP2712)</name>
    <name type="common">Cryptophyte</name>
    <dbReference type="NCBI Taxonomy" id="905079"/>
    <lineage>
        <taxon>Eukaryota</taxon>
        <taxon>Cryptophyceae</taxon>
        <taxon>Pyrenomonadales</taxon>
        <taxon>Geminigeraceae</taxon>
        <taxon>Guillardia</taxon>
    </lineage>
</organism>
<evidence type="ECO:0000313" key="8">
    <source>
        <dbReference type="Proteomes" id="UP000011087"/>
    </source>
</evidence>
<evidence type="ECO:0000256" key="4">
    <source>
        <dbReference type="PROSITE-ProRule" id="PRU00221"/>
    </source>
</evidence>
<comment type="similarity">
    <text evidence="1">Belongs to the WD repeat EIPR1 family.</text>
</comment>
<dbReference type="STRING" id="905079.L1JH06"/>
<sequence length="946" mass="105656">MKYPRSPSDLSCMCPHNVHDAVCVVDQHKDTSNLSIFRTSEREKSKVQVECQATARETSSALSSIEHLQTVELRGKRASIAAWRDDMLAVGYFSGSIEIMSIDPRRWKKDRGADKIDFSSTHQISATDDGRGPGRIHQLSLGRVKSDWFLTSVAQGGLKTWNLTNPKDPIGLCRIPDFHIRCCEVKMREERILVGGAKGRMSIVDTRLMRSEETLERVPSSLAFDLMNAHSSSVNCIQQSPLDDNLMATGGGDGVVKVWDLRMLRAPAFHLAWHTSSVTSISWSKSHGEMLASGGEDGSVRLWSLNLPPHCRLCALDSKLLSSEIVGCHLSNVSPFEVMFAAAEGQLGIARPPPRLMSSLSPKKAMVRTMTGRMKNPSSVLESFDKLEDELGKLCSKVYQRDFEAAGGQVDAMIERMAPLREYDLFVELLREVLPEHVSQQYFSSMMAVLRQFFSRKDSDPNKPLCADLLERLSKSIASRENFLFEEEELEKEQEEGRAGGGGRGTSYSFEKDLIPKKIFPKIGSPMPIALSSKLCRLLLEYRALALCEHQHGELLSRTCLLIAGHFALVVQQVSDWSQKGSGRSRKVDSAWEEEGKWLDPIVRCLYAHDKVRTFELIRDLLLLLLFGGLKKVPRGLRGAMLQALRPSVMEGREFRTRLRSFEDGEKIEACSVGPSDPFVASEDETSVQMVEQEEEEEEESKVFLVSSVLEDILALARLERLWEEERLADAVNDVSRISMRADSVWWITEKQAAEIVGCVPAFHGGNLSAVVLWRRMESLAVLGEVQELVVEGSAILMSRHCSSSFKQAVGEELLVRIGCSVLRRKVIEWTSVNMERPWEYHKVQDGVLTCAGAATCAHWRVLPLPLAQELEEGIEKLSVSLTNAMQLLTMRGKDAKYTKEASSFCVQLRKSIAGMQSSCNHSVCGRSAGNKERLKVLMAAIEKFT</sequence>
<reference evidence="8" key="2">
    <citation type="submission" date="2012-11" db="EMBL/GenBank/DDBJ databases">
        <authorList>
            <person name="Kuo A."/>
            <person name="Curtis B.A."/>
            <person name="Tanifuji G."/>
            <person name="Burki F."/>
            <person name="Gruber A."/>
            <person name="Irimia M."/>
            <person name="Maruyama S."/>
            <person name="Arias M.C."/>
            <person name="Ball S.G."/>
            <person name="Gile G.H."/>
            <person name="Hirakawa Y."/>
            <person name="Hopkins J.F."/>
            <person name="Rensing S.A."/>
            <person name="Schmutz J."/>
            <person name="Symeonidi A."/>
            <person name="Elias M."/>
            <person name="Eveleigh R.J."/>
            <person name="Herman E.K."/>
            <person name="Klute M.J."/>
            <person name="Nakayama T."/>
            <person name="Obornik M."/>
            <person name="Reyes-Prieto A."/>
            <person name="Armbrust E.V."/>
            <person name="Aves S.J."/>
            <person name="Beiko R.G."/>
            <person name="Coutinho P."/>
            <person name="Dacks J.B."/>
            <person name="Durnford D.G."/>
            <person name="Fast N.M."/>
            <person name="Green B.R."/>
            <person name="Grisdale C."/>
            <person name="Hempe F."/>
            <person name="Henrissat B."/>
            <person name="Hoppner M.P."/>
            <person name="Ishida K.-I."/>
            <person name="Kim E."/>
            <person name="Koreny L."/>
            <person name="Kroth P.G."/>
            <person name="Liu Y."/>
            <person name="Malik S.-B."/>
            <person name="Maier U.G."/>
            <person name="McRose D."/>
            <person name="Mock T."/>
            <person name="Neilson J.A."/>
            <person name="Onodera N.T."/>
            <person name="Poole A.M."/>
            <person name="Pritham E.J."/>
            <person name="Richards T.A."/>
            <person name="Rocap G."/>
            <person name="Roy S.W."/>
            <person name="Sarai C."/>
            <person name="Schaack S."/>
            <person name="Shirato S."/>
            <person name="Slamovits C.H."/>
            <person name="Spencer D.F."/>
            <person name="Suzuki S."/>
            <person name="Worden A.Z."/>
            <person name="Zauner S."/>
            <person name="Barry K."/>
            <person name="Bell C."/>
            <person name="Bharti A.K."/>
            <person name="Crow J.A."/>
            <person name="Grimwood J."/>
            <person name="Kramer R."/>
            <person name="Lindquist E."/>
            <person name="Lucas S."/>
            <person name="Salamov A."/>
            <person name="McFadden G.I."/>
            <person name="Lane C.E."/>
            <person name="Keeling P.J."/>
            <person name="Gray M.W."/>
            <person name="Grigoriev I.V."/>
            <person name="Archibald J.M."/>
        </authorList>
    </citation>
    <scope>NUCLEOTIDE SEQUENCE</scope>
    <source>
        <strain evidence="8">CCMP2712</strain>
    </source>
</reference>
<keyword evidence="2 4" id="KW-0853">WD repeat</keyword>
<dbReference type="EnsemblProtists" id="EKX47622">
    <property type="protein sequence ID" value="EKX47622"/>
    <property type="gene ID" value="GUITHDRAFT_106610"/>
</dbReference>
<reference evidence="7" key="3">
    <citation type="submission" date="2016-03" db="UniProtKB">
        <authorList>
            <consortium name="EnsemblProtists"/>
        </authorList>
    </citation>
    <scope>IDENTIFICATION</scope>
</reference>
<dbReference type="RefSeq" id="XP_005834602.1">
    <property type="nucleotide sequence ID" value="XM_005834545.1"/>
</dbReference>
<evidence type="ECO:0000313" key="6">
    <source>
        <dbReference type="EMBL" id="EKX47622.1"/>
    </source>
</evidence>
<dbReference type="PROSITE" id="PS00678">
    <property type="entry name" value="WD_REPEATS_1"/>
    <property type="match status" value="1"/>
</dbReference>
<reference evidence="6 8" key="1">
    <citation type="journal article" date="2012" name="Nature">
        <title>Algal genomes reveal evolutionary mosaicism and the fate of nucleomorphs.</title>
        <authorList>
            <consortium name="DOE Joint Genome Institute"/>
            <person name="Curtis B.A."/>
            <person name="Tanifuji G."/>
            <person name="Burki F."/>
            <person name="Gruber A."/>
            <person name="Irimia M."/>
            <person name="Maruyama S."/>
            <person name="Arias M.C."/>
            <person name="Ball S.G."/>
            <person name="Gile G.H."/>
            <person name="Hirakawa Y."/>
            <person name="Hopkins J.F."/>
            <person name="Kuo A."/>
            <person name="Rensing S.A."/>
            <person name="Schmutz J."/>
            <person name="Symeonidi A."/>
            <person name="Elias M."/>
            <person name="Eveleigh R.J."/>
            <person name="Herman E.K."/>
            <person name="Klute M.J."/>
            <person name="Nakayama T."/>
            <person name="Obornik M."/>
            <person name="Reyes-Prieto A."/>
            <person name="Armbrust E.V."/>
            <person name="Aves S.J."/>
            <person name="Beiko R.G."/>
            <person name="Coutinho P."/>
            <person name="Dacks J.B."/>
            <person name="Durnford D.G."/>
            <person name="Fast N.M."/>
            <person name="Green B.R."/>
            <person name="Grisdale C.J."/>
            <person name="Hempel F."/>
            <person name="Henrissat B."/>
            <person name="Hoppner M.P."/>
            <person name="Ishida K."/>
            <person name="Kim E."/>
            <person name="Koreny L."/>
            <person name="Kroth P.G."/>
            <person name="Liu Y."/>
            <person name="Malik S.B."/>
            <person name="Maier U.G."/>
            <person name="McRose D."/>
            <person name="Mock T."/>
            <person name="Neilson J.A."/>
            <person name="Onodera N.T."/>
            <person name="Poole A.M."/>
            <person name="Pritham E.J."/>
            <person name="Richards T.A."/>
            <person name="Rocap G."/>
            <person name="Roy S.W."/>
            <person name="Sarai C."/>
            <person name="Schaack S."/>
            <person name="Shirato S."/>
            <person name="Slamovits C.H."/>
            <person name="Spencer D.F."/>
            <person name="Suzuki S."/>
            <person name="Worden A.Z."/>
            <person name="Zauner S."/>
            <person name="Barry K."/>
            <person name="Bell C."/>
            <person name="Bharti A.K."/>
            <person name="Crow J.A."/>
            <person name="Grimwood J."/>
            <person name="Kramer R."/>
            <person name="Lindquist E."/>
            <person name="Lucas S."/>
            <person name="Salamov A."/>
            <person name="McFadden G.I."/>
            <person name="Lane C.E."/>
            <person name="Keeling P.J."/>
            <person name="Gray M.W."/>
            <person name="Grigoriev I.V."/>
            <person name="Archibald J.M."/>
        </authorList>
    </citation>
    <scope>NUCLEOTIDE SEQUENCE</scope>
    <source>
        <strain evidence="6 8">CCMP2712</strain>
    </source>
</reference>
<dbReference type="PANTHER" id="PTHR14205:SF15">
    <property type="entry name" value="EARP AND GARP COMPLEX-INTERACTING PROTEIN 1"/>
    <property type="match status" value="1"/>
</dbReference>
<dbReference type="eggNOG" id="KOG0264">
    <property type="taxonomic scope" value="Eukaryota"/>
</dbReference>
<dbReference type="GO" id="GO:0016567">
    <property type="term" value="P:protein ubiquitination"/>
    <property type="evidence" value="ECO:0007669"/>
    <property type="project" value="TreeGrafter"/>
</dbReference>
<dbReference type="PROSITE" id="PS50082">
    <property type="entry name" value="WD_REPEATS_2"/>
    <property type="match status" value="2"/>
</dbReference>
<keyword evidence="3" id="KW-0677">Repeat</keyword>
<dbReference type="PaxDb" id="55529-EKX47622"/>
<dbReference type="OrthoDB" id="10255181at2759"/>
<dbReference type="InterPro" id="IPR001680">
    <property type="entry name" value="WD40_rpt"/>
</dbReference>
<feature type="repeat" description="WD" evidence="4">
    <location>
        <begin position="271"/>
        <end position="306"/>
    </location>
</feature>
<dbReference type="InterPro" id="IPR040323">
    <property type="entry name" value="EIPR1"/>
</dbReference>
<dbReference type="InterPro" id="IPR019775">
    <property type="entry name" value="WD40_repeat_CS"/>
</dbReference>
<feature type="region of interest" description="Disordered" evidence="5">
    <location>
        <begin position="488"/>
        <end position="507"/>
    </location>
</feature>
<evidence type="ECO:0000256" key="5">
    <source>
        <dbReference type="SAM" id="MobiDB-lite"/>
    </source>
</evidence>
<dbReference type="EMBL" id="JH992989">
    <property type="protein sequence ID" value="EKX47622.1"/>
    <property type="molecule type" value="Genomic_DNA"/>
</dbReference>
<evidence type="ECO:0000256" key="1">
    <source>
        <dbReference type="ARBA" id="ARBA00005672"/>
    </source>
</evidence>
<accession>L1JH06</accession>
<proteinExistence type="inferred from homology"/>
<dbReference type="PANTHER" id="PTHR14205">
    <property type="entry name" value="WD-REPEAT PROTEIN"/>
    <property type="match status" value="1"/>
</dbReference>
<dbReference type="Gene3D" id="2.130.10.10">
    <property type="entry name" value="YVTN repeat-like/Quinoprotein amine dehydrogenase"/>
    <property type="match status" value="1"/>
</dbReference>
<dbReference type="SMART" id="SM00320">
    <property type="entry name" value="WD40"/>
    <property type="match status" value="2"/>
</dbReference>
<dbReference type="GeneID" id="17304260"/>
<evidence type="ECO:0000313" key="7">
    <source>
        <dbReference type="EnsemblProtists" id="EKX47622"/>
    </source>
</evidence>
<dbReference type="KEGG" id="gtt:GUITHDRAFT_106610"/>
<dbReference type="InterPro" id="IPR036322">
    <property type="entry name" value="WD40_repeat_dom_sf"/>
</dbReference>
<protein>
    <submittedName>
        <fullName evidence="6 7">Uncharacterized protein</fullName>
    </submittedName>
</protein>
<dbReference type="Proteomes" id="UP000011087">
    <property type="component" value="Unassembled WGS sequence"/>
</dbReference>
<feature type="repeat" description="WD" evidence="4">
    <location>
        <begin position="227"/>
        <end position="262"/>
    </location>
</feature>
<evidence type="ECO:0000256" key="3">
    <source>
        <dbReference type="ARBA" id="ARBA00022737"/>
    </source>
</evidence>